<dbReference type="PROSITE" id="PS51257">
    <property type="entry name" value="PROKAR_LIPOPROTEIN"/>
    <property type="match status" value="1"/>
</dbReference>
<dbReference type="EMBL" id="UINC01026541">
    <property type="protein sequence ID" value="SVB04180.1"/>
    <property type="molecule type" value="Genomic_DNA"/>
</dbReference>
<dbReference type="AlphaFoldDB" id="A0A382ARK2"/>
<proteinExistence type="predicted"/>
<accession>A0A382ARK2</accession>
<gene>
    <name evidence="1" type="ORF">METZ01_LOCUS157034</name>
</gene>
<protein>
    <submittedName>
        <fullName evidence="1">Uncharacterized protein</fullName>
    </submittedName>
</protein>
<reference evidence="1" key="1">
    <citation type="submission" date="2018-05" db="EMBL/GenBank/DDBJ databases">
        <authorList>
            <person name="Lanie J.A."/>
            <person name="Ng W.-L."/>
            <person name="Kazmierczak K.M."/>
            <person name="Andrzejewski T.M."/>
            <person name="Davidsen T.M."/>
            <person name="Wayne K.J."/>
            <person name="Tettelin H."/>
            <person name="Glass J.I."/>
            <person name="Rusch D."/>
            <person name="Podicherti R."/>
            <person name="Tsui H.-C.T."/>
            <person name="Winkler M.E."/>
        </authorList>
    </citation>
    <scope>NUCLEOTIDE SEQUENCE</scope>
</reference>
<sequence>MKAVYFFPLGILLFITGCESLFNDRDVQNPPEFEYLIQDISAELDLDYEQRNSARSSLERGRDFHPDPAALWELAKKLQQTLTQEQKDSLLSRHFNIDAQIISEENDHHHGRLEHFNRMNDRIILLMTEEQLPIYQELIDTKMTLISDIISKYQNKELERESMRFEMMSVMEWFRAEMKILLTKEQEETITMERGERDISWRRGRGGWGRLSQNSDEIKLAMQNALELTPDQISTLELIGSTVKTELDDLRKTYVEGTGEISAEDFRLAIISIMENSIDEREQVFTEIQKEIIEIHRALTLRFMRHIRWGRI</sequence>
<name>A0A382ARK2_9ZZZZ</name>
<organism evidence="1">
    <name type="scientific">marine metagenome</name>
    <dbReference type="NCBI Taxonomy" id="408172"/>
    <lineage>
        <taxon>unclassified sequences</taxon>
        <taxon>metagenomes</taxon>
        <taxon>ecological metagenomes</taxon>
    </lineage>
</organism>
<evidence type="ECO:0000313" key="1">
    <source>
        <dbReference type="EMBL" id="SVB04180.1"/>
    </source>
</evidence>